<evidence type="ECO:0000259" key="6">
    <source>
        <dbReference type="PROSITE" id="PS51471"/>
    </source>
</evidence>
<dbReference type="STRING" id="1036808.A0A0C3D5E4"/>
<dbReference type="PANTHER" id="PTHR10209">
    <property type="entry name" value="OXIDOREDUCTASE, 2OG-FE II OXYGENASE FAMILY PROTEIN"/>
    <property type="match status" value="1"/>
</dbReference>
<dbReference type="Proteomes" id="UP000053989">
    <property type="component" value="Unassembled WGS sequence"/>
</dbReference>
<evidence type="ECO:0000256" key="4">
    <source>
        <dbReference type="ARBA" id="ARBA00023004"/>
    </source>
</evidence>
<dbReference type="EMBL" id="KN822265">
    <property type="protein sequence ID" value="KIM51331.1"/>
    <property type="molecule type" value="Genomic_DNA"/>
</dbReference>
<keyword evidence="2 5" id="KW-0479">Metal-binding</keyword>
<organism evidence="7 8">
    <name type="scientific">Scleroderma citrinum Foug A</name>
    <dbReference type="NCBI Taxonomy" id="1036808"/>
    <lineage>
        <taxon>Eukaryota</taxon>
        <taxon>Fungi</taxon>
        <taxon>Dikarya</taxon>
        <taxon>Basidiomycota</taxon>
        <taxon>Agaricomycotina</taxon>
        <taxon>Agaricomycetes</taxon>
        <taxon>Agaricomycetidae</taxon>
        <taxon>Boletales</taxon>
        <taxon>Sclerodermatineae</taxon>
        <taxon>Sclerodermataceae</taxon>
        <taxon>Scleroderma</taxon>
    </lineage>
</organism>
<dbReference type="Pfam" id="PF03171">
    <property type="entry name" value="2OG-FeII_Oxy"/>
    <property type="match status" value="1"/>
</dbReference>
<dbReference type="Gene3D" id="2.60.120.330">
    <property type="entry name" value="B-lactam Antibiotic, Isopenicillin N Synthase, Chain"/>
    <property type="match status" value="1"/>
</dbReference>
<dbReference type="AlphaFoldDB" id="A0A0C3D5E4"/>
<name>A0A0C3D5E4_9AGAM</name>
<sequence>MPTNRPNIPVLDLALLSDETKRPEFMALLRHALINIGFLYLKNSPVPQELIGRLVEYIPRLFDLPQDEKDKISMVNSPHFYGYSRFAEEYTEGETDHREHFDFATPYETRWKPGGPDHLGFFGPCQWLDEDLLPGFRETMETYLIGVHNAGVQLMSLIAEALQLPSDAFAKFYYSLDEIQSRAKVIKYPPQQESQASVLGNTPHFDTRFVTFVLQLPHPRPTLQVQLGGEWIDATPIPGTFVVNFGKSLEYVTQGLVKATYHRVLSPPAGSPPRYSVPLFQGTRLDMYLADEILDFPPEILKLKDLREDPIETNTAKDNEFYSQLAGDIIFLRGIMSHPDITEQFYPHLFKKYFPDGMPKQLMRTKTQLEGQRDMIGT</sequence>
<dbReference type="GO" id="GO:0046872">
    <property type="term" value="F:metal ion binding"/>
    <property type="evidence" value="ECO:0007669"/>
    <property type="project" value="UniProtKB-KW"/>
</dbReference>
<reference evidence="7 8" key="1">
    <citation type="submission" date="2014-04" db="EMBL/GenBank/DDBJ databases">
        <authorList>
            <consortium name="DOE Joint Genome Institute"/>
            <person name="Kuo A."/>
            <person name="Kohler A."/>
            <person name="Nagy L.G."/>
            <person name="Floudas D."/>
            <person name="Copeland A."/>
            <person name="Barry K.W."/>
            <person name="Cichocki N."/>
            <person name="Veneault-Fourrey C."/>
            <person name="LaButti K."/>
            <person name="Lindquist E.A."/>
            <person name="Lipzen A."/>
            <person name="Lundell T."/>
            <person name="Morin E."/>
            <person name="Murat C."/>
            <person name="Sun H."/>
            <person name="Tunlid A."/>
            <person name="Henrissat B."/>
            <person name="Grigoriev I.V."/>
            <person name="Hibbett D.S."/>
            <person name="Martin F."/>
            <person name="Nordberg H.P."/>
            <person name="Cantor M.N."/>
            <person name="Hua S.X."/>
        </authorList>
    </citation>
    <scope>NUCLEOTIDE SEQUENCE [LARGE SCALE GENOMIC DNA]</scope>
    <source>
        <strain evidence="7 8">Foug A</strain>
    </source>
</reference>
<dbReference type="InterPro" id="IPR005123">
    <property type="entry name" value="Oxoglu/Fe-dep_dioxygenase_dom"/>
</dbReference>
<keyword evidence="8" id="KW-1185">Reference proteome</keyword>
<keyword evidence="3 5" id="KW-0560">Oxidoreductase</keyword>
<dbReference type="InterPro" id="IPR026992">
    <property type="entry name" value="DIOX_N"/>
</dbReference>
<evidence type="ECO:0000256" key="5">
    <source>
        <dbReference type="RuleBase" id="RU003682"/>
    </source>
</evidence>
<evidence type="ECO:0000256" key="2">
    <source>
        <dbReference type="ARBA" id="ARBA00022723"/>
    </source>
</evidence>
<dbReference type="InterPro" id="IPR044861">
    <property type="entry name" value="IPNS-like_FE2OG_OXY"/>
</dbReference>
<dbReference type="InParanoid" id="A0A0C3D5E4"/>
<evidence type="ECO:0000313" key="7">
    <source>
        <dbReference type="EMBL" id="KIM51331.1"/>
    </source>
</evidence>
<dbReference type="PANTHER" id="PTHR10209:SF885">
    <property type="entry name" value="2OG-FE(II) OXYGENASE FAMILY, PUTATIVE (AFU_ORTHOLOGUE AFUA_2G00750)-RELATED"/>
    <property type="match status" value="1"/>
</dbReference>
<comment type="similarity">
    <text evidence="1 5">Belongs to the iron/ascorbate-dependent oxidoreductase family.</text>
</comment>
<dbReference type="PROSITE" id="PS51471">
    <property type="entry name" value="FE2OG_OXY"/>
    <property type="match status" value="1"/>
</dbReference>
<dbReference type="OrthoDB" id="288590at2759"/>
<dbReference type="InterPro" id="IPR027443">
    <property type="entry name" value="IPNS-like_sf"/>
</dbReference>
<dbReference type="SUPFAM" id="SSF51197">
    <property type="entry name" value="Clavaminate synthase-like"/>
    <property type="match status" value="1"/>
</dbReference>
<protein>
    <recommendedName>
        <fullName evidence="6">Fe2OG dioxygenase domain-containing protein</fullName>
    </recommendedName>
</protein>
<dbReference type="GO" id="GO:0016491">
    <property type="term" value="F:oxidoreductase activity"/>
    <property type="evidence" value="ECO:0007669"/>
    <property type="project" value="UniProtKB-KW"/>
</dbReference>
<dbReference type="Pfam" id="PF14226">
    <property type="entry name" value="DIOX_N"/>
    <property type="match status" value="1"/>
</dbReference>
<gene>
    <name evidence="7" type="ORF">SCLCIDRAFT_1224652</name>
</gene>
<feature type="domain" description="Fe2OG dioxygenase" evidence="6">
    <location>
        <begin position="175"/>
        <end position="283"/>
    </location>
</feature>
<reference evidence="8" key="2">
    <citation type="submission" date="2015-01" db="EMBL/GenBank/DDBJ databases">
        <title>Evolutionary Origins and Diversification of the Mycorrhizal Mutualists.</title>
        <authorList>
            <consortium name="DOE Joint Genome Institute"/>
            <consortium name="Mycorrhizal Genomics Consortium"/>
            <person name="Kohler A."/>
            <person name="Kuo A."/>
            <person name="Nagy L.G."/>
            <person name="Floudas D."/>
            <person name="Copeland A."/>
            <person name="Barry K.W."/>
            <person name="Cichocki N."/>
            <person name="Veneault-Fourrey C."/>
            <person name="LaButti K."/>
            <person name="Lindquist E.A."/>
            <person name="Lipzen A."/>
            <person name="Lundell T."/>
            <person name="Morin E."/>
            <person name="Murat C."/>
            <person name="Riley R."/>
            <person name="Ohm R."/>
            <person name="Sun H."/>
            <person name="Tunlid A."/>
            <person name="Henrissat B."/>
            <person name="Grigoriev I.V."/>
            <person name="Hibbett D.S."/>
            <person name="Martin F."/>
        </authorList>
    </citation>
    <scope>NUCLEOTIDE SEQUENCE [LARGE SCALE GENOMIC DNA]</scope>
    <source>
        <strain evidence="8">Foug A</strain>
    </source>
</reference>
<evidence type="ECO:0000256" key="1">
    <source>
        <dbReference type="ARBA" id="ARBA00008056"/>
    </source>
</evidence>
<dbReference type="HOGENOM" id="CLU_010119_1_1_1"/>
<keyword evidence="4 5" id="KW-0408">Iron</keyword>
<proteinExistence type="inferred from homology"/>
<evidence type="ECO:0000313" key="8">
    <source>
        <dbReference type="Proteomes" id="UP000053989"/>
    </source>
</evidence>
<accession>A0A0C3D5E4</accession>
<evidence type="ECO:0000256" key="3">
    <source>
        <dbReference type="ARBA" id="ARBA00023002"/>
    </source>
</evidence>